<organism evidence="1 2">
    <name type="scientific">Paenibacillus oryzae</name>
    <dbReference type="NCBI Taxonomy" id="1844972"/>
    <lineage>
        <taxon>Bacteria</taxon>
        <taxon>Bacillati</taxon>
        <taxon>Bacillota</taxon>
        <taxon>Bacilli</taxon>
        <taxon>Bacillales</taxon>
        <taxon>Paenibacillaceae</taxon>
        <taxon>Paenibacillus</taxon>
    </lineage>
</organism>
<accession>A0A1A5YC34</accession>
<evidence type="ECO:0008006" key="3">
    <source>
        <dbReference type="Google" id="ProtNLM"/>
    </source>
</evidence>
<keyword evidence="2" id="KW-1185">Reference proteome</keyword>
<evidence type="ECO:0000313" key="2">
    <source>
        <dbReference type="Proteomes" id="UP000092024"/>
    </source>
</evidence>
<dbReference type="AlphaFoldDB" id="A0A1A5YC34"/>
<comment type="caution">
    <text evidence="1">The sequence shown here is derived from an EMBL/GenBank/DDBJ whole genome shotgun (WGS) entry which is preliminary data.</text>
</comment>
<name>A0A1A5YC34_9BACL</name>
<dbReference type="EMBL" id="LYPA01000076">
    <property type="protein sequence ID" value="OBR62960.1"/>
    <property type="molecule type" value="Genomic_DNA"/>
</dbReference>
<gene>
    <name evidence="1" type="ORF">A7K91_09590</name>
</gene>
<protein>
    <recommendedName>
        <fullName evidence="3">Heparinase</fullName>
    </recommendedName>
</protein>
<dbReference type="Proteomes" id="UP000092024">
    <property type="component" value="Unassembled WGS sequence"/>
</dbReference>
<dbReference type="RefSeq" id="WP_068686844.1">
    <property type="nucleotide sequence ID" value="NZ_LYPA01000076.1"/>
</dbReference>
<sequence>MVTTMLDKLDERPRFLVEQAMDLMDALYDGEIGLLRDEERPDRHDTRSSVHYALGLLVRGEDGDAALAEKLLHNVIDLQLDAPGEIYDGTFLTAPEAARPPGGYEQWNRFGPGFAYFLNDTLEKIASSLEKSMAESLPGLAPGEMRDRFWKAADSVIPPVWRSFDPNWREFIACSFAVILEHFETELSSGLIARMDVSMRRAVAGSIHRRLNDAIPMNSNIELMHIFAVHYFGYRYSNNDWIQHAEREASGFLVEFREFGSFAEFNTTTYYGVDLTVLGMWRRYGRSPGILAAGLEIEAGLWRNIGLFYNPVLENLSGPFARAYEMEMTGHSSVGVFLYLALGDDWRHLTGVNCETSHDPLIALVGVNVPEDVLPGLMVHGGDRYAVKRFRELCERDRPGQNRNLCTAAAWIERNLMIGAMSGSRNTNGQMHPATIHWISPEGERYYLRLIRREKGKGWNTHFRGIVFDAKAEKDKLEVIARIDSELDIEVYFEITGPGMSRAELTPELWRLPGLLCRVKAKALIPVIQTESGKAEIVYAYQAASGSVEMSFVLELEPEKLLKR</sequence>
<dbReference type="STRING" id="1844972.A7K91_09590"/>
<proteinExistence type="predicted"/>
<dbReference type="PANTHER" id="PTHR40616">
    <property type="entry name" value="LINALOOL DEHYDRATASE_ISOMERASE DOMAIN-CONTAINING PROTEIN"/>
    <property type="match status" value="1"/>
</dbReference>
<reference evidence="1 2" key="1">
    <citation type="submission" date="2016-05" db="EMBL/GenBank/DDBJ databases">
        <title>Paenibacillus oryzae. sp. nov., isolated from the rice root.</title>
        <authorList>
            <person name="Zhang J."/>
            <person name="Zhang X."/>
        </authorList>
    </citation>
    <scope>NUCLEOTIDE SEQUENCE [LARGE SCALE GENOMIC DNA]</scope>
    <source>
        <strain evidence="1 2">1DrF-4</strain>
    </source>
</reference>
<dbReference type="OrthoDB" id="3901256at2"/>
<evidence type="ECO:0000313" key="1">
    <source>
        <dbReference type="EMBL" id="OBR62960.1"/>
    </source>
</evidence>
<dbReference type="PANTHER" id="PTHR40616:SF1">
    <property type="entry name" value="LINALOOL DEHYDRATASE_ISOMERASE DOMAIN-CONTAINING PROTEIN"/>
    <property type="match status" value="1"/>
</dbReference>